<keyword evidence="11" id="KW-1185">Reference proteome</keyword>
<dbReference type="SMR" id="A0A1I7SCJ8"/>
<dbReference type="PROSITE" id="PS51225">
    <property type="entry name" value="MARVEL"/>
    <property type="match status" value="1"/>
</dbReference>
<dbReference type="Proteomes" id="UP000582659">
    <property type="component" value="Unassembled WGS sequence"/>
</dbReference>
<dbReference type="EMBL" id="CAJFCV020000002">
    <property type="protein sequence ID" value="CAG9093976.1"/>
    <property type="molecule type" value="Genomic_DNA"/>
</dbReference>
<evidence type="ECO:0000313" key="12">
    <source>
        <dbReference type="WBParaSite" id="BXY_1075000.1"/>
    </source>
</evidence>
<keyword evidence="3 6" id="KW-1133">Transmembrane helix</keyword>
<dbReference type="Proteomes" id="UP000659654">
    <property type="component" value="Unassembled WGS sequence"/>
</dbReference>
<feature type="transmembrane region" description="Helical" evidence="6">
    <location>
        <begin position="75"/>
        <end position="99"/>
    </location>
</feature>
<evidence type="ECO:0000313" key="10">
    <source>
        <dbReference type="Proteomes" id="UP000095284"/>
    </source>
</evidence>
<evidence type="ECO:0000256" key="5">
    <source>
        <dbReference type="PROSITE-ProRule" id="PRU00581"/>
    </source>
</evidence>
<evidence type="ECO:0000313" key="11">
    <source>
        <dbReference type="Proteomes" id="UP000659654"/>
    </source>
</evidence>
<name>A0A1I7SCJ8_BURXY</name>
<feature type="transmembrane region" description="Helical" evidence="6">
    <location>
        <begin position="17"/>
        <end position="35"/>
    </location>
</feature>
<evidence type="ECO:0000256" key="2">
    <source>
        <dbReference type="ARBA" id="ARBA00022692"/>
    </source>
</evidence>
<reference evidence="12" key="1">
    <citation type="submission" date="2016-11" db="UniProtKB">
        <authorList>
            <consortium name="WormBaseParasite"/>
        </authorList>
    </citation>
    <scope>IDENTIFICATION</scope>
</reference>
<dbReference type="WBParaSite" id="BXY_1075000.1">
    <property type="protein sequence ID" value="BXY_1075000.1"/>
    <property type="gene ID" value="BXY_1075000"/>
</dbReference>
<organism evidence="10 12">
    <name type="scientific">Bursaphelenchus xylophilus</name>
    <name type="common">Pinewood nematode worm</name>
    <name type="synonym">Aphelenchoides xylophilus</name>
    <dbReference type="NCBI Taxonomy" id="6326"/>
    <lineage>
        <taxon>Eukaryota</taxon>
        <taxon>Metazoa</taxon>
        <taxon>Ecdysozoa</taxon>
        <taxon>Nematoda</taxon>
        <taxon>Chromadorea</taxon>
        <taxon>Rhabditida</taxon>
        <taxon>Tylenchina</taxon>
        <taxon>Tylenchomorpha</taxon>
        <taxon>Aphelenchoidea</taxon>
        <taxon>Aphelenchoididae</taxon>
        <taxon>Bursaphelenchus</taxon>
    </lineage>
</organism>
<dbReference type="Proteomes" id="UP000095284">
    <property type="component" value="Unplaced"/>
</dbReference>
<comment type="subcellular location">
    <subcellularLocation>
        <location evidence="1">Membrane</location>
        <topology evidence="1">Multi-pass membrane protein</topology>
    </subcellularLocation>
</comment>
<protein>
    <submittedName>
        <fullName evidence="8">(pine wood nematode) hypothetical protein</fullName>
    </submittedName>
    <submittedName>
        <fullName evidence="12">MARVEL domain-containing protein</fullName>
    </submittedName>
</protein>
<gene>
    <name evidence="8" type="ORF">BXYJ_LOCUS3331</name>
</gene>
<proteinExistence type="predicted"/>
<keyword evidence="2 5" id="KW-0812">Transmembrane</keyword>
<evidence type="ECO:0000256" key="3">
    <source>
        <dbReference type="ARBA" id="ARBA00022989"/>
    </source>
</evidence>
<evidence type="ECO:0000256" key="6">
    <source>
        <dbReference type="SAM" id="Phobius"/>
    </source>
</evidence>
<dbReference type="EMBL" id="CAJFDI010000002">
    <property type="protein sequence ID" value="CAD5214040.1"/>
    <property type="molecule type" value="Genomic_DNA"/>
</dbReference>
<sequence>MAFNTERVTTAPNVIKLYCLVGVLVIIFSVGAASVQPAGTGFVWSIAIANLVLGIIQILILGVEIDDIVFPRRGFFSWPLLECIVSIFFAITHFISIWMCANGANQGAVTAYTLAGIFSFIVSGAHVFNTVIFGQIWAAEQQNGPGQDGLIQFHGSSYGAP</sequence>
<feature type="transmembrane region" description="Helical" evidence="6">
    <location>
        <begin position="111"/>
        <end position="133"/>
    </location>
</feature>
<evidence type="ECO:0000259" key="7">
    <source>
        <dbReference type="PROSITE" id="PS51225"/>
    </source>
</evidence>
<reference evidence="9" key="2">
    <citation type="submission" date="2020-08" db="EMBL/GenBank/DDBJ databases">
        <authorList>
            <person name="Kikuchi T."/>
        </authorList>
    </citation>
    <scope>NUCLEOTIDE SEQUENCE</scope>
    <source>
        <strain evidence="8">Ka4C1</strain>
    </source>
</reference>
<dbReference type="GO" id="GO:0016020">
    <property type="term" value="C:membrane"/>
    <property type="evidence" value="ECO:0007669"/>
    <property type="project" value="UniProtKB-SubCell"/>
</dbReference>
<feature type="transmembrane region" description="Helical" evidence="6">
    <location>
        <begin position="41"/>
        <end position="63"/>
    </location>
</feature>
<feature type="domain" description="MARVEL" evidence="7">
    <location>
        <begin position="7"/>
        <end position="138"/>
    </location>
</feature>
<evidence type="ECO:0000313" key="9">
    <source>
        <dbReference type="EMBL" id="CAG9093976.1"/>
    </source>
</evidence>
<evidence type="ECO:0000313" key="8">
    <source>
        <dbReference type="EMBL" id="CAD5214040.1"/>
    </source>
</evidence>
<dbReference type="AlphaFoldDB" id="A0A1I7SCJ8"/>
<dbReference type="OrthoDB" id="5850452at2759"/>
<evidence type="ECO:0000256" key="4">
    <source>
        <dbReference type="ARBA" id="ARBA00023136"/>
    </source>
</evidence>
<keyword evidence="4 5" id="KW-0472">Membrane</keyword>
<dbReference type="InterPro" id="IPR008253">
    <property type="entry name" value="Marvel"/>
</dbReference>
<evidence type="ECO:0000256" key="1">
    <source>
        <dbReference type="ARBA" id="ARBA00004141"/>
    </source>
</evidence>
<accession>A0A1I7SCJ8</accession>